<comment type="function">
    <text evidence="3">Flagellin is the subunit protein which polymerizes to form the filaments of bacterial flagella.</text>
</comment>
<dbReference type="RefSeq" id="WP_068142377.1">
    <property type="nucleotide sequence ID" value="NZ_CP042914.1"/>
</dbReference>
<dbReference type="Gene3D" id="1.20.1330.10">
    <property type="entry name" value="f41 fragment of flagellin, N-terminal domain"/>
    <property type="match status" value="2"/>
</dbReference>
<proteinExistence type="inferred from homology"/>
<keyword evidence="2 3" id="KW-0975">Bacterial flagellum</keyword>
<accession>A0A5B9QYS7</accession>
<evidence type="ECO:0000259" key="5">
    <source>
        <dbReference type="Pfam" id="PF00700"/>
    </source>
</evidence>
<dbReference type="KEGG" id="rul:UC8_11120"/>
<evidence type="ECO:0000313" key="6">
    <source>
        <dbReference type="EMBL" id="QEG39151.1"/>
    </source>
</evidence>
<dbReference type="PANTHER" id="PTHR42792:SF2">
    <property type="entry name" value="FLAGELLIN"/>
    <property type="match status" value="1"/>
</dbReference>
<keyword evidence="6" id="KW-0282">Flagellum</keyword>
<comment type="similarity">
    <text evidence="1 3">Belongs to the bacterial flagellin family.</text>
</comment>
<dbReference type="PANTHER" id="PTHR42792">
    <property type="entry name" value="FLAGELLIN"/>
    <property type="match status" value="1"/>
</dbReference>
<dbReference type="Pfam" id="PF00700">
    <property type="entry name" value="Flagellin_C"/>
    <property type="match status" value="1"/>
</dbReference>
<keyword evidence="3" id="KW-0964">Secreted</keyword>
<evidence type="ECO:0000256" key="1">
    <source>
        <dbReference type="ARBA" id="ARBA00005709"/>
    </source>
</evidence>
<keyword evidence="7" id="KW-1185">Reference proteome</keyword>
<dbReference type="AlphaFoldDB" id="A0A5B9QYS7"/>
<dbReference type="InterPro" id="IPR046358">
    <property type="entry name" value="Flagellin_C"/>
</dbReference>
<evidence type="ECO:0000259" key="4">
    <source>
        <dbReference type="Pfam" id="PF00669"/>
    </source>
</evidence>
<organism evidence="6 7">
    <name type="scientific">Roseimaritima ulvae</name>
    <dbReference type="NCBI Taxonomy" id="980254"/>
    <lineage>
        <taxon>Bacteria</taxon>
        <taxon>Pseudomonadati</taxon>
        <taxon>Planctomycetota</taxon>
        <taxon>Planctomycetia</taxon>
        <taxon>Pirellulales</taxon>
        <taxon>Pirellulaceae</taxon>
        <taxon>Roseimaritima</taxon>
    </lineage>
</organism>
<feature type="domain" description="Flagellin C-terminal" evidence="5">
    <location>
        <begin position="571"/>
        <end position="651"/>
    </location>
</feature>
<comment type="subcellular location">
    <subcellularLocation>
        <location evidence="3">Secreted</location>
    </subcellularLocation>
    <subcellularLocation>
        <location evidence="3">Bacterial flagellum</location>
    </subcellularLocation>
</comment>
<evidence type="ECO:0000313" key="7">
    <source>
        <dbReference type="Proteomes" id="UP000325286"/>
    </source>
</evidence>
<dbReference type="EMBL" id="CP042914">
    <property type="protein sequence ID" value="QEG39151.1"/>
    <property type="molecule type" value="Genomic_DNA"/>
</dbReference>
<dbReference type="GO" id="GO:0005576">
    <property type="term" value="C:extracellular region"/>
    <property type="evidence" value="ECO:0007669"/>
    <property type="project" value="UniProtKB-SubCell"/>
</dbReference>
<reference evidence="6 7" key="1">
    <citation type="submission" date="2019-08" db="EMBL/GenBank/DDBJ databases">
        <title>Deep-cultivation of Planctomycetes and their phenomic and genomic characterization uncovers novel biology.</title>
        <authorList>
            <person name="Wiegand S."/>
            <person name="Jogler M."/>
            <person name="Boedeker C."/>
            <person name="Pinto D."/>
            <person name="Vollmers J."/>
            <person name="Rivas-Marin E."/>
            <person name="Kohn T."/>
            <person name="Peeters S.H."/>
            <person name="Heuer A."/>
            <person name="Rast P."/>
            <person name="Oberbeckmann S."/>
            <person name="Bunk B."/>
            <person name="Jeske O."/>
            <person name="Meyerdierks A."/>
            <person name="Storesund J.E."/>
            <person name="Kallscheuer N."/>
            <person name="Luecker S."/>
            <person name="Lage O.M."/>
            <person name="Pohl T."/>
            <person name="Merkel B.J."/>
            <person name="Hornburger P."/>
            <person name="Mueller R.-W."/>
            <person name="Bruemmer F."/>
            <person name="Labrenz M."/>
            <person name="Spormann A.M."/>
            <person name="Op den Camp H."/>
            <person name="Overmann J."/>
            <person name="Amann R."/>
            <person name="Jetten M.S.M."/>
            <person name="Mascher T."/>
            <person name="Medema M.H."/>
            <person name="Devos D.P."/>
            <person name="Kaster A.-K."/>
            <person name="Ovreas L."/>
            <person name="Rohde M."/>
            <person name="Galperin M.Y."/>
            <person name="Jogler C."/>
        </authorList>
    </citation>
    <scope>NUCLEOTIDE SEQUENCE [LARGE SCALE GENOMIC DNA]</scope>
    <source>
        <strain evidence="6 7">UC8</strain>
    </source>
</reference>
<keyword evidence="6" id="KW-0969">Cilium</keyword>
<dbReference type="InterPro" id="IPR001492">
    <property type="entry name" value="Flagellin"/>
</dbReference>
<gene>
    <name evidence="6" type="primary">flgL</name>
    <name evidence="6" type="ORF">UC8_11120</name>
</gene>
<dbReference type="Proteomes" id="UP000325286">
    <property type="component" value="Chromosome"/>
</dbReference>
<feature type="domain" description="Flagellin N-terminal" evidence="4">
    <location>
        <begin position="16"/>
        <end position="146"/>
    </location>
</feature>
<protein>
    <recommendedName>
        <fullName evidence="3">Flagellin</fullName>
    </recommendedName>
</protein>
<dbReference type="OrthoDB" id="225814at2"/>
<dbReference type="Pfam" id="PF00669">
    <property type="entry name" value="Flagellin_N"/>
    <property type="match status" value="1"/>
</dbReference>
<evidence type="ECO:0000256" key="3">
    <source>
        <dbReference type="RuleBase" id="RU362073"/>
    </source>
</evidence>
<dbReference type="GO" id="GO:0005198">
    <property type="term" value="F:structural molecule activity"/>
    <property type="evidence" value="ECO:0007669"/>
    <property type="project" value="UniProtKB-UniRule"/>
</dbReference>
<dbReference type="GO" id="GO:0009288">
    <property type="term" value="C:bacterial-type flagellum"/>
    <property type="evidence" value="ECO:0007669"/>
    <property type="project" value="UniProtKB-SubCell"/>
</dbReference>
<name>A0A5B9QYS7_9BACT</name>
<sequence>MSVSPVSGTRISVPLQTQQLVSQMSADQLSIQSYYDQLSTGRRIQRMGDDPVVASRAIGLQNSIRYGEQLVRNADQASAFYAATDETLSQIDDALIEAKSAAVAAAQGVLTDDERESIAVGIRQSIDQVLAGSNATFRDHQLLGGILSEGPAFVQEGSTVLFTGTQATGTVRAASGIDLQGSLAISEALGSSEPIVEGASLNSALDGDTRLVDAHAGKGVTTGVIRISDGSGWQEVDLTNAATFNDVKEILESVSVGDRKLSMTILNDGFQLEYEDGLPGTLAVDDLPGGTMAQDLNIENANGSDPPPLVAGGLTPKVTLTTKLSTLAGGAGLDVSAGLQIQQGEQQFVVDLSEAETLGDVVIAINRSGADVQAVLDETGGSIDIQARRAGVDYAIGENGGQAATNLGIRSSTRETTLASLGHDEGILMSVDEPELTILRPDGTQLDLELENLRTVGDVLDAINDHPDNQDTRRIVASLATHGNGIQLVAPPGADPITVRQPSNGTAGLQLGLIPADSDEATGATEGGVAVLLGEDYSPKEAGGAIDSLLRLEAATRAGDVREIGRLQAKLDEDLDQSVSARGRVGVWSQNLDILRDSASNQVVSLNEQLSEAIDTDFAAVVTDLNSRQTSLEASMRLVGQMAQLSVLNFL</sequence>
<dbReference type="SUPFAM" id="SSF64518">
    <property type="entry name" value="Phase 1 flagellin"/>
    <property type="match status" value="1"/>
</dbReference>
<keyword evidence="6" id="KW-0966">Cell projection</keyword>
<evidence type="ECO:0000256" key="2">
    <source>
        <dbReference type="ARBA" id="ARBA00023143"/>
    </source>
</evidence>
<dbReference type="InterPro" id="IPR001029">
    <property type="entry name" value="Flagellin_N"/>
</dbReference>